<dbReference type="OrthoDB" id="1844152at2759"/>
<evidence type="ECO:0000313" key="9">
    <source>
        <dbReference type="Proteomes" id="UP000620124"/>
    </source>
</evidence>
<dbReference type="GO" id="GO:0004497">
    <property type="term" value="F:monooxygenase activity"/>
    <property type="evidence" value="ECO:0007669"/>
    <property type="project" value="UniProtKB-KW"/>
</dbReference>
<dbReference type="AlphaFoldDB" id="A0A8H6YI53"/>
<protein>
    <submittedName>
        <fullName evidence="8">Cytochrome p450</fullName>
    </submittedName>
</protein>
<keyword evidence="9" id="KW-1185">Reference proteome</keyword>
<sequence>MTRNLDSLSPATFTAAAVVGLLVLHVVRKFFKARCPLQAIPSVGVPSYPFGFYVGAWNYMKHGRAITEEGYLKYPGRAFKVALANRWLVLLNGRTLIEDIRTAPAEYLSGSAAVNSVLHLEHTMGHEQFHDPYQIPVIKAPMTRNIGVCFPDIRNEVVAAFEDLVPAKTDEWISVPAMQTAFPLLSRVTNRFFIGLPCRDPDYIKITTEFTLNVTRDAIWLHTIPSILRPIAARLFGHLEPATRGAMKVLGPILEHRLEMDDKYGPEWPNGDRPNDMISWLLDEARGHPKRRTVRQLTRQVLNVNFGALHTTTQAIIFDLSRGGWTKAAMGKMVKLDSFFKESSRIMPLVVAGVVRQVLKDFTFSDGSTVPAGTLVGIPVLAEHHDEANYPGGCEFDPFRFSRMREQAGQGTKHQMVSLSADFLSFGIGRHACPGRFFAADVQKLLLAHVIFTYDLKFKDGLRPVDEWMALMSSPNKTAEIMFRRRT</sequence>
<dbReference type="GO" id="GO:0020037">
    <property type="term" value="F:heme binding"/>
    <property type="evidence" value="ECO:0007669"/>
    <property type="project" value="InterPro"/>
</dbReference>
<accession>A0A8H6YI53</accession>
<keyword evidence="4 7" id="KW-0560">Oxidoreductase</keyword>
<evidence type="ECO:0000256" key="4">
    <source>
        <dbReference type="ARBA" id="ARBA00023002"/>
    </source>
</evidence>
<feature type="binding site" description="axial binding residue" evidence="6">
    <location>
        <position position="433"/>
    </location>
    <ligand>
        <name>heme</name>
        <dbReference type="ChEBI" id="CHEBI:30413"/>
    </ligand>
    <ligandPart>
        <name>Fe</name>
        <dbReference type="ChEBI" id="CHEBI:18248"/>
    </ligandPart>
</feature>
<dbReference type="InterPro" id="IPR001128">
    <property type="entry name" value="Cyt_P450"/>
</dbReference>
<organism evidence="8 9">
    <name type="scientific">Mycena venus</name>
    <dbReference type="NCBI Taxonomy" id="2733690"/>
    <lineage>
        <taxon>Eukaryota</taxon>
        <taxon>Fungi</taxon>
        <taxon>Dikarya</taxon>
        <taxon>Basidiomycota</taxon>
        <taxon>Agaricomycotina</taxon>
        <taxon>Agaricomycetes</taxon>
        <taxon>Agaricomycetidae</taxon>
        <taxon>Agaricales</taxon>
        <taxon>Marasmiineae</taxon>
        <taxon>Mycenaceae</taxon>
        <taxon>Mycena</taxon>
    </lineage>
</organism>
<dbReference type="Pfam" id="PF00067">
    <property type="entry name" value="p450"/>
    <property type="match status" value="1"/>
</dbReference>
<dbReference type="Proteomes" id="UP000620124">
    <property type="component" value="Unassembled WGS sequence"/>
</dbReference>
<evidence type="ECO:0000256" key="6">
    <source>
        <dbReference type="PIRSR" id="PIRSR602403-1"/>
    </source>
</evidence>
<dbReference type="InterPro" id="IPR017972">
    <property type="entry name" value="Cyt_P450_CS"/>
</dbReference>
<dbReference type="GO" id="GO:0016705">
    <property type="term" value="F:oxidoreductase activity, acting on paired donors, with incorporation or reduction of molecular oxygen"/>
    <property type="evidence" value="ECO:0007669"/>
    <property type="project" value="InterPro"/>
</dbReference>
<dbReference type="CDD" id="cd11041">
    <property type="entry name" value="CYP503A1-like"/>
    <property type="match status" value="1"/>
</dbReference>
<evidence type="ECO:0000256" key="7">
    <source>
        <dbReference type="RuleBase" id="RU000461"/>
    </source>
</evidence>
<comment type="caution">
    <text evidence="8">The sequence shown here is derived from an EMBL/GenBank/DDBJ whole genome shotgun (WGS) entry which is preliminary data.</text>
</comment>
<reference evidence="8" key="1">
    <citation type="submission" date="2020-05" db="EMBL/GenBank/DDBJ databases">
        <title>Mycena genomes resolve the evolution of fungal bioluminescence.</title>
        <authorList>
            <person name="Tsai I.J."/>
        </authorList>
    </citation>
    <scope>NUCLEOTIDE SEQUENCE</scope>
    <source>
        <strain evidence="8">CCC161011</strain>
    </source>
</reference>
<proteinExistence type="inferred from homology"/>
<gene>
    <name evidence="8" type="ORF">MVEN_00750600</name>
</gene>
<evidence type="ECO:0000256" key="1">
    <source>
        <dbReference type="ARBA" id="ARBA00001971"/>
    </source>
</evidence>
<dbReference type="GO" id="GO:0005506">
    <property type="term" value="F:iron ion binding"/>
    <property type="evidence" value="ECO:0007669"/>
    <property type="project" value="InterPro"/>
</dbReference>
<dbReference type="InterPro" id="IPR036396">
    <property type="entry name" value="Cyt_P450_sf"/>
</dbReference>
<evidence type="ECO:0000313" key="8">
    <source>
        <dbReference type="EMBL" id="KAF7360218.1"/>
    </source>
</evidence>
<dbReference type="PANTHER" id="PTHR46206">
    <property type="entry name" value="CYTOCHROME P450"/>
    <property type="match status" value="1"/>
</dbReference>
<evidence type="ECO:0000256" key="5">
    <source>
        <dbReference type="ARBA" id="ARBA00023004"/>
    </source>
</evidence>
<dbReference type="Gene3D" id="1.10.630.10">
    <property type="entry name" value="Cytochrome P450"/>
    <property type="match status" value="2"/>
</dbReference>
<keyword evidence="6 7" id="KW-0349">Heme</keyword>
<comment type="cofactor">
    <cofactor evidence="1 6">
        <name>heme</name>
        <dbReference type="ChEBI" id="CHEBI:30413"/>
    </cofactor>
</comment>
<keyword evidence="3 6" id="KW-0479">Metal-binding</keyword>
<dbReference type="EMBL" id="JACAZI010000005">
    <property type="protein sequence ID" value="KAF7360218.1"/>
    <property type="molecule type" value="Genomic_DNA"/>
</dbReference>
<name>A0A8H6YI53_9AGAR</name>
<dbReference type="SUPFAM" id="SSF48264">
    <property type="entry name" value="Cytochrome P450"/>
    <property type="match status" value="1"/>
</dbReference>
<dbReference type="PRINTS" id="PR00465">
    <property type="entry name" value="EP450IV"/>
</dbReference>
<keyword evidence="7" id="KW-0503">Monooxygenase</keyword>
<keyword evidence="5 6" id="KW-0408">Iron</keyword>
<dbReference type="InterPro" id="IPR002403">
    <property type="entry name" value="Cyt_P450_E_grp-IV"/>
</dbReference>
<evidence type="ECO:0000256" key="2">
    <source>
        <dbReference type="ARBA" id="ARBA00010617"/>
    </source>
</evidence>
<dbReference type="PROSITE" id="PS00086">
    <property type="entry name" value="CYTOCHROME_P450"/>
    <property type="match status" value="1"/>
</dbReference>
<evidence type="ECO:0000256" key="3">
    <source>
        <dbReference type="ARBA" id="ARBA00022723"/>
    </source>
</evidence>
<comment type="similarity">
    <text evidence="2 7">Belongs to the cytochrome P450 family.</text>
</comment>